<dbReference type="InterPro" id="IPR017850">
    <property type="entry name" value="Alkaline_phosphatase_core_sf"/>
</dbReference>
<dbReference type="PANTHER" id="PTHR10151">
    <property type="entry name" value="ECTONUCLEOTIDE PYROPHOSPHATASE/PHOSPHODIESTERASE"/>
    <property type="match status" value="1"/>
</dbReference>
<organism evidence="2 3">
    <name type="scientific">Porphyra umbilicalis</name>
    <name type="common">Purple laver</name>
    <name type="synonym">Red alga</name>
    <dbReference type="NCBI Taxonomy" id="2786"/>
    <lineage>
        <taxon>Eukaryota</taxon>
        <taxon>Rhodophyta</taxon>
        <taxon>Bangiophyceae</taxon>
        <taxon>Bangiales</taxon>
        <taxon>Bangiaceae</taxon>
        <taxon>Porphyra</taxon>
    </lineage>
</organism>
<dbReference type="OrthoDB" id="415411at2759"/>
<evidence type="ECO:0000256" key="1">
    <source>
        <dbReference type="SAM" id="MobiDB-lite"/>
    </source>
</evidence>
<dbReference type="CDD" id="cd16018">
    <property type="entry name" value="Enpp"/>
    <property type="match status" value="1"/>
</dbReference>
<dbReference type="AlphaFoldDB" id="A0A1X6PJK8"/>
<evidence type="ECO:0000313" key="3">
    <source>
        <dbReference type="Proteomes" id="UP000218209"/>
    </source>
</evidence>
<dbReference type="Gene3D" id="3.40.720.10">
    <property type="entry name" value="Alkaline Phosphatase, subunit A"/>
    <property type="match status" value="1"/>
</dbReference>
<feature type="region of interest" description="Disordered" evidence="1">
    <location>
        <begin position="56"/>
        <end position="118"/>
    </location>
</feature>
<gene>
    <name evidence="2" type="ORF">BU14_0027s0047</name>
</gene>
<protein>
    <submittedName>
        <fullName evidence="2">Uncharacterized protein</fullName>
    </submittedName>
</protein>
<dbReference type="EMBL" id="KV918766">
    <property type="protein sequence ID" value="OSX81021.1"/>
    <property type="molecule type" value="Genomic_DNA"/>
</dbReference>
<dbReference type="PANTHER" id="PTHR10151:SF120">
    <property type="entry name" value="BIS(5'-ADENOSYL)-TRIPHOSPHATASE"/>
    <property type="match status" value="1"/>
</dbReference>
<feature type="compositionally biased region" description="Low complexity" evidence="1">
    <location>
        <begin position="82"/>
        <end position="96"/>
    </location>
</feature>
<dbReference type="Proteomes" id="UP000218209">
    <property type="component" value="Unassembled WGS sequence"/>
</dbReference>
<reference evidence="2 3" key="1">
    <citation type="submission" date="2017-03" db="EMBL/GenBank/DDBJ databases">
        <title>WGS assembly of Porphyra umbilicalis.</title>
        <authorList>
            <person name="Brawley S.H."/>
            <person name="Blouin N.A."/>
            <person name="Ficko-Blean E."/>
            <person name="Wheeler G.L."/>
            <person name="Lohr M."/>
            <person name="Goodson H.V."/>
            <person name="Jenkins J.W."/>
            <person name="Blaby-Haas C.E."/>
            <person name="Helliwell K.E."/>
            <person name="Chan C."/>
            <person name="Marriage T."/>
            <person name="Bhattacharya D."/>
            <person name="Klein A.S."/>
            <person name="Badis Y."/>
            <person name="Brodie J."/>
            <person name="Cao Y."/>
            <person name="Collen J."/>
            <person name="Dittami S.M."/>
            <person name="Gachon C.M."/>
            <person name="Green B.R."/>
            <person name="Karpowicz S."/>
            <person name="Kim J.W."/>
            <person name="Kudahl U."/>
            <person name="Lin S."/>
            <person name="Michel G."/>
            <person name="Mittag M."/>
            <person name="Olson B.J."/>
            <person name="Pangilinan J."/>
            <person name="Peng Y."/>
            <person name="Qiu H."/>
            <person name="Shu S."/>
            <person name="Singer J.T."/>
            <person name="Smith A.G."/>
            <person name="Sprecher B.N."/>
            <person name="Wagner V."/>
            <person name="Wang W."/>
            <person name="Wang Z.-Y."/>
            <person name="Yan J."/>
            <person name="Yarish C."/>
            <person name="Zoeuner-Riek S."/>
            <person name="Zhuang Y."/>
            <person name="Zou Y."/>
            <person name="Lindquist E.A."/>
            <person name="Grimwood J."/>
            <person name="Barry K."/>
            <person name="Rokhsar D.S."/>
            <person name="Schmutz J."/>
            <person name="Stiller J.W."/>
            <person name="Grossman A.R."/>
            <person name="Prochnik S.E."/>
        </authorList>
    </citation>
    <scope>NUCLEOTIDE SEQUENCE [LARGE SCALE GENOMIC DNA]</scope>
    <source>
        <strain evidence="2">4086291</strain>
    </source>
</reference>
<dbReference type="SUPFAM" id="SSF53649">
    <property type="entry name" value="Alkaline phosphatase-like"/>
    <property type="match status" value="1"/>
</dbReference>
<accession>A0A1X6PJK8</accession>
<sequence>MVPSPVVSPLDGRPWRRQVAALPPEVTLDTPLVGDGDGPLLPLPLSAAITAADGLPPTPLTRLDIDSGGGRGWGAGAPPSPEGSAAAAAAPRAPLGNDTLDGGGSDIPRSVANAPGGDVDEDVRARRLLAAAITLPVAVAAAAVWSRGLRLPPRSAAAAAAAAAVATAATAPTVLVSIDGFRADYLGRRLAAAADAPAGAADHPPYAAPTLRRLFADGAAATAGLLPVMPSKTFPNHWSLVTGRWPADHGVVGNTMYDPARGLWFHRTVTDGHWWRGEPVWQTVGRYARPSVAGGAAKGAAPRRRTASYFWPGSEVAASAPTTALPYNASVPSATRVAQVVEWVTAPAAADRYDFVTLYLSGVDTAGHAHGPDSAQVTAAIAAADASVAALLAGLGPAWATRVNVLVISDHGMATVRSVVDVDARLADARRGTGAADRLAPGDDPAAWQDVTVSPLLSFLPSGRRAAGNAADSGAATAVAERMADRLRDALGGAPAGVYTREETPSAWRLRRAARLPRVLAVADVGVAFVLRHRTLLPPGGGGANTTAAFAAAAGGVTLSASRSIDPTTSHLAGRGEHGYDSTAPEMRAMLVGAGPALVNGSRVHTARAVDVYHLLCAVARVPPADNDGHTAAARALVHPALSVPVGAAEATLAG</sequence>
<dbReference type="Pfam" id="PF01663">
    <property type="entry name" value="Phosphodiest"/>
    <property type="match status" value="1"/>
</dbReference>
<name>A0A1X6PJK8_PORUM</name>
<keyword evidence="3" id="KW-1185">Reference proteome</keyword>
<dbReference type="InterPro" id="IPR002591">
    <property type="entry name" value="Phosphodiest/P_Trfase"/>
</dbReference>
<evidence type="ECO:0000313" key="2">
    <source>
        <dbReference type="EMBL" id="OSX81021.1"/>
    </source>
</evidence>
<dbReference type="GO" id="GO:0016787">
    <property type="term" value="F:hydrolase activity"/>
    <property type="evidence" value="ECO:0007669"/>
    <property type="project" value="UniProtKB-ARBA"/>
</dbReference>
<proteinExistence type="predicted"/>